<evidence type="ECO:0000313" key="2">
    <source>
        <dbReference type="Proteomes" id="UP000593560"/>
    </source>
</evidence>
<organism evidence="1 2">
    <name type="scientific">Gossypium harknessii</name>
    <dbReference type="NCBI Taxonomy" id="34285"/>
    <lineage>
        <taxon>Eukaryota</taxon>
        <taxon>Viridiplantae</taxon>
        <taxon>Streptophyta</taxon>
        <taxon>Embryophyta</taxon>
        <taxon>Tracheophyta</taxon>
        <taxon>Spermatophyta</taxon>
        <taxon>Magnoliopsida</taxon>
        <taxon>eudicotyledons</taxon>
        <taxon>Gunneridae</taxon>
        <taxon>Pentapetalae</taxon>
        <taxon>rosids</taxon>
        <taxon>malvids</taxon>
        <taxon>Malvales</taxon>
        <taxon>Malvaceae</taxon>
        <taxon>Malvoideae</taxon>
        <taxon>Gossypium</taxon>
    </lineage>
</organism>
<reference evidence="1 2" key="1">
    <citation type="journal article" date="2019" name="Genome Biol. Evol.">
        <title>Insights into the evolution of the New World diploid cottons (Gossypium, subgenus Houzingenia) based on genome sequencing.</title>
        <authorList>
            <person name="Grover C.E."/>
            <person name="Arick M.A. 2nd"/>
            <person name="Thrash A."/>
            <person name="Conover J.L."/>
            <person name="Sanders W.S."/>
            <person name="Peterson D.G."/>
            <person name="Frelichowski J.E."/>
            <person name="Scheffler J.A."/>
            <person name="Scheffler B.E."/>
            <person name="Wendel J.F."/>
        </authorList>
    </citation>
    <scope>NUCLEOTIDE SEQUENCE [LARGE SCALE GENOMIC DNA]</scope>
    <source>
        <strain evidence="1">0</strain>
        <tissue evidence="1">Leaf</tissue>
    </source>
</reference>
<keyword evidence="2" id="KW-1185">Reference proteome</keyword>
<accession>A0A7J9I978</accession>
<evidence type="ECO:0000313" key="1">
    <source>
        <dbReference type="EMBL" id="MBA0817685.1"/>
    </source>
</evidence>
<dbReference type="AlphaFoldDB" id="A0A7J9I978"/>
<dbReference type="Proteomes" id="UP000593560">
    <property type="component" value="Unassembled WGS sequence"/>
</dbReference>
<proteinExistence type="predicted"/>
<name>A0A7J9I978_9ROSI</name>
<sequence length="274" mass="30882">MSGSRIPKLQCNISLFDLREFPTVDVPSPSLRSKTLRKVSFAGQSLYQFDSLVDDDNYNVFCMLFCNCFNLNQESTNNIEANALLKVGSLAMKWAARYGRKKRRDNYRSLICCFPGNKISANKFKCQSMNSSLSLKIVPNGGSGSRFLVLSICLVADLTHCRSISNVGCICEYQLTAADGGYEKFESEISFLGASKSKKCTGDHVFILSSIKMVKRDKNYEEASFEFYIRNRDYEEGEEAEAEKIIKVERCGVRVFYVDAESETDATEMGQKKL</sequence>
<comment type="caution">
    <text evidence="1">The sequence shown here is derived from an EMBL/GenBank/DDBJ whole genome shotgun (WGS) entry which is preliminary data.</text>
</comment>
<protein>
    <submittedName>
        <fullName evidence="1">Uncharacterized protein</fullName>
    </submittedName>
</protein>
<dbReference type="OrthoDB" id="943817at2759"/>
<gene>
    <name evidence="1" type="ORF">Gohar_022329</name>
</gene>
<dbReference type="EMBL" id="JABFAD010077448">
    <property type="protein sequence ID" value="MBA0817685.1"/>
    <property type="molecule type" value="Genomic_DNA"/>
</dbReference>